<sequence length="843" mass="96598">MINSYYQLFIFILTFNSKLLNVQPSKFSECENLQPNSIKILEQTKELRVWFGSEVSLTCCMKENPKLNNNNNNYFEDDFEVVNGKSTEPLAWYDPQMNPIVNYFSDPHKAQSTGMFYIPDLLQKPKDIQVVHLVIKNFSIANNGLYKCDTMRNSHSPEMINLLGSPKIIIDADKYQFLEEGKTGYIDCRPRGHPRIDVVWFYEGEHLSPDNHKFSFLQNHQKLRISPVTEEFRGKYLCKAEVSFNERENAPPRGSFIEVQPIEVIVYQEPTISEDSPSIRVQKNENINDKAVYEDSVLEIECDSRGLPPPIITWYRDKLLINSKVDSRVKITESYYRRNAYSVLKIHPVQIQDIGVYTCNSSYSNHGFSKSVAKNITPEFVFQPRFLKTGTNLNANTLVGKNVILNCSVFGALSKRFSVAFVHEDYNYTTYEYSETSNKNTFKFQMTQDPSNSYISHYKLQILGIQPYDAGYYYCKATVKTETIFTFSHVGIVSVLYGAKIIPTKSTVYGLWYKKNILKCKSKGYPNPVWEWKFQDFPLPEQFKQYRIKTINKNDTSISELTILPNYLNDAIFGTYKCQAQNQFGSDSFTISFSQAWQPGAPYVTVCKVTASTIQLCVTPNTDSGGLPLTHYEMRIKDFNINKFFGPYYYPVNPSTIILSHLKSETRYKIALSAASEAGRGPNTDIEVTTKPIGRPIIELVNTSSAPDSKSFNLQWVVDSDGGLPIFRYDVQVQQVDVDPDSKKIIERIGNIKTYKVDDLSQFKQMFHVNSLKSNTWYELKFSARNIMGPSIMQEVVFRTLEESALARAERLRQNIGSSSCLNKPTLSVIVVPLLLFIFLHGR</sequence>
<dbReference type="PROSITE" id="PS50835">
    <property type="entry name" value="IG_LIKE"/>
    <property type="match status" value="5"/>
</dbReference>
<feature type="domain" description="Ig-like" evidence="2">
    <location>
        <begin position="518"/>
        <end position="592"/>
    </location>
</feature>
<feature type="domain" description="Ig-like" evidence="2">
    <location>
        <begin position="384"/>
        <end position="486"/>
    </location>
</feature>
<feature type="domain" description="Ig-like" evidence="2">
    <location>
        <begin position="35"/>
        <end position="161"/>
    </location>
</feature>
<dbReference type="Gene3D" id="2.60.40.10">
    <property type="entry name" value="Immunoglobulins"/>
    <property type="match status" value="6"/>
</dbReference>
<gene>
    <name evidence="4" type="primary">DjCAM</name>
</gene>
<dbReference type="InterPro" id="IPR003961">
    <property type="entry name" value="FN3_dom"/>
</dbReference>
<dbReference type="SUPFAM" id="SSF48726">
    <property type="entry name" value="Immunoglobulin"/>
    <property type="match status" value="4"/>
</dbReference>
<dbReference type="InterPro" id="IPR003598">
    <property type="entry name" value="Ig_sub2"/>
</dbReference>
<dbReference type="InterPro" id="IPR003599">
    <property type="entry name" value="Ig_sub"/>
</dbReference>
<evidence type="ECO:0000259" key="3">
    <source>
        <dbReference type="PROSITE" id="PS50853"/>
    </source>
</evidence>
<accession>Q1JUB6</accession>
<dbReference type="PANTHER" id="PTHR13817:SF166">
    <property type="entry name" value="NEURONAL IGCAM-RELATED"/>
    <property type="match status" value="1"/>
</dbReference>
<dbReference type="CDD" id="cd00063">
    <property type="entry name" value="FN3"/>
    <property type="match status" value="1"/>
</dbReference>
<feature type="domain" description="Fibronectin type-III" evidence="3">
    <location>
        <begin position="696"/>
        <end position="804"/>
    </location>
</feature>
<dbReference type="SUPFAM" id="SSF49265">
    <property type="entry name" value="Fibronectin type III"/>
    <property type="match status" value="2"/>
</dbReference>
<dbReference type="CDD" id="cd00096">
    <property type="entry name" value="Ig"/>
    <property type="match status" value="3"/>
</dbReference>
<organism evidence="4">
    <name type="scientific">Dugesia japonica</name>
    <name type="common">Planarian</name>
    <dbReference type="NCBI Taxonomy" id="6161"/>
    <lineage>
        <taxon>Eukaryota</taxon>
        <taxon>Metazoa</taxon>
        <taxon>Spiralia</taxon>
        <taxon>Lophotrochozoa</taxon>
        <taxon>Platyhelminthes</taxon>
        <taxon>Rhabditophora</taxon>
        <taxon>Seriata</taxon>
        <taxon>Tricladida</taxon>
        <taxon>Continenticola</taxon>
        <taxon>Geoplanoidea</taxon>
        <taxon>Dugesiidae</taxon>
        <taxon>Dugesia</taxon>
    </lineage>
</organism>
<dbReference type="Pfam" id="PF13927">
    <property type="entry name" value="Ig_3"/>
    <property type="match status" value="1"/>
</dbReference>
<name>Q1JUB6_DUGJA</name>
<evidence type="ECO:0000259" key="2">
    <source>
        <dbReference type="PROSITE" id="PS50835"/>
    </source>
</evidence>
<dbReference type="InterPro" id="IPR036179">
    <property type="entry name" value="Ig-like_dom_sf"/>
</dbReference>
<dbReference type="PROSITE" id="PS50853">
    <property type="entry name" value="FN3"/>
    <property type="match status" value="2"/>
</dbReference>
<keyword evidence="1" id="KW-0677">Repeat</keyword>
<dbReference type="InterPro" id="IPR050964">
    <property type="entry name" value="Striated_Muscle_Regulatory"/>
</dbReference>
<evidence type="ECO:0000256" key="1">
    <source>
        <dbReference type="ARBA" id="ARBA00022737"/>
    </source>
</evidence>
<dbReference type="PANTHER" id="PTHR13817">
    <property type="entry name" value="TITIN"/>
    <property type="match status" value="1"/>
</dbReference>
<dbReference type="InterPro" id="IPR013783">
    <property type="entry name" value="Ig-like_fold"/>
</dbReference>
<protein>
    <submittedName>
        <fullName evidence="4">Cell adhesion molecule</fullName>
    </submittedName>
</protein>
<dbReference type="AlphaFoldDB" id="Q1JUB6"/>
<evidence type="ECO:0000313" key="4">
    <source>
        <dbReference type="EMBL" id="BAE94188.1"/>
    </source>
</evidence>
<proteinExistence type="evidence at transcript level"/>
<dbReference type="SMART" id="SM00409">
    <property type="entry name" value="IG"/>
    <property type="match status" value="4"/>
</dbReference>
<feature type="domain" description="Ig-like" evidence="2">
    <location>
        <begin position="166"/>
        <end position="241"/>
    </location>
</feature>
<feature type="domain" description="Fibronectin type-III" evidence="3">
    <location>
        <begin position="598"/>
        <end position="694"/>
    </location>
</feature>
<dbReference type="SMART" id="SM00060">
    <property type="entry name" value="FN3"/>
    <property type="match status" value="2"/>
</dbReference>
<dbReference type="InterPro" id="IPR013098">
    <property type="entry name" value="Ig_I-set"/>
</dbReference>
<dbReference type="SMART" id="SM00408">
    <property type="entry name" value="IGc2"/>
    <property type="match status" value="4"/>
</dbReference>
<dbReference type="EMBL" id="AB249987">
    <property type="protein sequence ID" value="BAE94188.1"/>
    <property type="molecule type" value="mRNA"/>
</dbReference>
<dbReference type="InterPro" id="IPR007110">
    <property type="entry name" value="Ig-like_dom"/>
</dbReference>
<feature type="domain" description="Ig-like" evidence="2">
    <location>
        <begin position="277"/>
        <end position="377"/>
    </location>
</feature>
<dbReference type="Pfam" id="PF07679">
    <property type="entry name" value="I-set"/>
    <property type="match status" value="2"/>
</dbReference>
<reference evidence="4" key="1">
    <citation type="journal article" date="2006" name="Genes Cells">
        <title>Structure and function of primitive immunoglobulin superfamily neural cell adhesion molecules: a lesson from studies on planarian.</title>
        <authorList>
            <person name="Fusaoka E."/>
            <person name="Inoue T."/>
            <person name="Mineta K."/>
            <person name="Agata K."/>
            <person name="Takeuchi K."/>
        </authorList>
    </citation>
    <scope>NUCLEOTIDE SEQUENCE</scope>
    <source>
        <strain evidence="4">GI</strain>
    </source>
</reference>
<dbReference type="InterPro" id="IPR036116">
    <property type="entry name" value="FN3_sf"/>
</dbReference>